<dbReference type="PROSITE" id="PS51352">
    <property type="entry name" value="THIOREDOXIN_2"/>
    <property type="match status" value="1"/>
</dbReference>
<keyword evidence="3" id="KW-1015">Disulfide bond</keyword>
<dbReference type="OrthoDB" id="2121326at2759"/>
<dbReference type="PROSITE" id="PS00194">
    <property type="entry name" value="THIOREDOXIN_1"/>
    <property type="match status" value="1"/>
</dbReference>
<sequence>MSSSLAIRSLQRASLKSTKCARALAFRKLHSTALRAEQYADASLETYDKVVNTKDRIVLVDFYAEWCGPCHQLSPILKDIATDTSVKSKSGLPIDVVKINTENQELIPLAQKFSIRALPTVIAFRDGEPIDQFVGALNAAGVKEFLQRL</sequence>
<dbReference type="GO" id="GO:0005737">
    <property type="term" value="C:cytoplasm"/>
    <property type="evidence" value="ECO:0007669"/>
    <property type="project" value="TreeGrafter"/>
</dbReference>
<dbReference type="PANTHER" id="PTHR45663">
    <property type="entry name" value="GEO12009P1"/>
    <property type="match status" value="1"/>
</dbReference>
<evidence type="ECO:0000259" key="4">
    <source>
        <dbReference type="PROSITE" id="PS51352"/>
    </source>
</evidence>
<keyword evidence="2" id="KW-0249">Electron transport</keyword>
<protein>
    <recommendedName>
        <fullName evidence="4">Thioredoxin domain-containing protein</fullName>
    </recommendedName>
</protein>
<dbReference type="AlphaFoldDB" id="A0A8H5HPA3"/>
<evidence type="ECO:0000256" key="1">
    <source>
        <dbReference type="ARBA" id="ARBA00022448"/>
    </source>
</evidence>
<accession>A0A8H5HPA3</accession>
<dbReference type="InterPro" id="IPR036249">
    <property type="entry name" value="Thioredoxin-like_sf"/>
</dbReference>
<comment type="caution">
    <text evidence="5">The sequence shown here is derived from an EMBL/GenBank/DDBJ whole genome shotgun (WGS) entry which is preliminary data.</text>
</comment>
<proteinExistence type="predicted"/>
<dbReference type="GO" id="GO:0015035">
    <property type="term" value="F:protein-disulfide reductase activity"/>
    <property type="evidence" value="ECO:0007669"/>
    <property type="project" value="TreeGrafter"/>
</dbReference>
<organism evidence="5 6">
    <name type="scientific">Tricholomella constricta</name>
    <dbReference type="NCBI Taxonomy" id="117010"/>
    <lineage>
        <taxon>Eukaryota</taxon>
        <taxon>Fungi</taxon>
        <taxon>Dikarya</taxon>
        <taxon>Basidiomycota</taxon>
        <taxon>Agaricomycotina</taxon>
        <taxon>Agaricomycetes</taxon>
        <taxon>Agaricomycetidae</taxon>
        <taxon>Agaricales</taxon>
        <taxon>Tricholomatineae</taxon>
        <taxon>Lyophyllaceae</taxon>
        <taxon>Tricholomella</taxon>
    </lineage>
</organism>
<dbReference type="EMBL" id="JAACJP010000002">
    <property type="protein sequence ID" value="KAF5386997.1"/>
    <property type="molecule type" value="Genomic_DNA"/>
</dbReference>
<dbReference type="InterPro" id="IPR013766">
    <property type="entry name" value="Thioredoxin_domain"/>
</dbReference>
<evidence type="ECO:0000256" key="2">
    <source>
        <dbReference type="ARBA" id="ARBA00022982"/>
    </source>
</evidence>
<dbReference type="PANTHER" id="PTHR45663:SF11">
    <property type="entry name" value="GEO12009P1"/>
    <property type="match status" value="1"/>
</dbReference>
<dbReference type="Gene3D" id="3.40.30.10">
    <property type="entry name" value="Glutaredoxin"/>
    <property type="match status" value="1"/>
</dbReference>
<dbReference type="Proteomes" id="UP000565441">
    <property type="component" value="Unassembled WGS sequence"/>
</dbReference>
<evidence type="ECO:0000313" key="6">
    <source>
        <dbReference type="Proteomes" id="UP000565441"/>
    </source>
</evidence>
<keyword evidence="1" id="KW-0813">Transport</keyword>
<dbReference type="CDD" id="cd02947">
    <property type="entry name" value="TRX_family"/>
    <property type="match status" value="1"/>
</dbReference>
<gene>
    <name evidence="5" type="ORF">D9615_001574</name>
</gene>
<reference evidence="5 6" key="1">
    <citation type="journal article" date="2020" name="ISME J.">
        <title>Uncovering the hidden diversity of litter-decomposition mechanisms in mushroom-forming fungi.</title>
        <authorList>
            <person name="Floudas D."/>
            <person name="Bentzer J."/>
            <person name="Ahren D."/>
            <person name="Johansson T."/>
            <person name="Persson P."/>
            <person name="Tunlid A."/>
        </authorList>
    </citation>
    <scope>NUCLEOTIDE SEQUENCE [LARGE SCALE GENOMIC DNA]</scope>
    <source>
        <strain evidence="5 6">CBS 661.87</strain>
    </source>
</reference>
<evidence type="ECO:0000256" key="3">
    <source>
        <dbReference type="ARBA" id="ARBA00023157"/>
    </source>
</evidence>
<dbReference type="SUPFAM" id="SSF52833">
    <property type="entry name" value="Thioredoxin-like"/>
    <property type="match status" value="1"/>
</dbReference>
<name>A0A8H5HPA3_9AGAR</name>
<dbReference type="PRINTS" id="PR00421">
    <property type="entry name" value="THIOREDOXIN"/>
</dbReference>
<keyword evidence="6" id="KW-1185">Reference proteome</keyword>
<dbReference type="Pfam" id="PF00085">
    <property type="entry name" value="Thioredoxin"/>
    <property type="match status" value="1"/>
</dbReference>
<evidence type="ECO:0000313" key="5">
    <source>
        <dbReference type="EMBL" id="KAF5386997.1"/>
    </source>
</evidence>
<feature type="domain" description="Thioredoxin" evidence="4">
    <location>
        <begin position="15"/>
        <end position="149"/>
    </location>
</feature>
<dbReference type="InterPro" id="IPR017937">
    <property type="entry name" value="Thioredoxin_CS"/>
</dbReference>